<evidence type="ECO:0000313" key="2">
    <source>
        <dbReference type="Proteomes" id="UP000014071"/>
    </source>
</evidence>
<evidence type="ECO:0000313" key="1">
    <source>
        <dbReference type="EMBL" id="GAC94298.1"/>
    </source>
</evidence>
<dbReference type="EMBL" id="DF238783">
    <property type="protein sequence ID" value="GAC94298.1"/>
    <property type="molecule type" value="Genomic_DNA"/>
</dbReference>
<organism evidence="1 2">
    <name type="scientific">Pseudozyma hubeiensis (strain SY62)</name>
    <name type="common">Yeast</name>
    <dbReference type="NCBI Taxonomy" id="1305764"/>
    <lineage>
        <taxon>Eukaryota</taxon>
        <taxon>Fungi</taxon>
        <taxon>Dikarya</taxon>
        <taxon>Basidiomycota</taxon>
        <taxon>Ustilaginomycotina</taxon>
        <taxon>Ustilaginomycetes</taxon>
        <taxon>Ustilaginales</taxon>
        <taxon>Ustilaginaceae</taxon>
        <taxon>Pseudozyma</taxon>
    </lineage>
</organism>
<dbReference type="RefSeq" id="XP_012187885.1">
    <property type="nucleotide sequence ID" value="XM_012332495.1"/>
</dbReference>
<dbReference type="Proteomes" id="UP000014071">
    <property type="component" value="Unassembled WGS sequence"/>
</dbReference>
<dbReference type="AlphaFoldDB" id="R9NZK5"/>
<reference evidence="2" key="1">
    <citation type="journal article" date="2013" name="Genome Announc.">
        <title>Draft genome sequence of the basidiomycetous yeast-like fungus Pseudozyma hubeiensis SY62, which produces an abundant amount of the biosurfactant mannosylerythritol lipids.</title>
        <authorList>
            <person name="Konishi M."/>
            <person name="Hatada Y."/>
            <person name="Horiuchi J."/>
        </authorList>
    </citation>
    <scope>NUCLEOTIDE SEQUENCE [LARGE SCALE GENOMIC DNA]</scope>
    <source>
        <strain evidence="2">SY62</strain>
    </source>
</reference>
<dbReference type="GeneID" id="24107164"/>
<dbReference type="OrthoDB" id="5985073at2759"/>
<sequence>MTGPALSSSLIRSKDGNGVEKGARTDILQWRSQGTSVLLGLPICVDEWLDPSSSAMIEQVVVHLRGKDQWGEGALSVLPKASEGVSSFEVLDRILCHFADRWSYPLLKRIVLCMSSLSSVLDSDEETLTLNLCEQPDTAWARNSCIDTRSSAHHPYHLTKESIQERQDPHFYLARMLRERYIHLIHGEADLGVGDDRPEAMAQGAHRLERARNYHAHLFQMETKVDQLPSVRRWTIDWAPGVKHDGRATATSDAAIARIFPNSSL</sequence>
<accession>R9NZK5</accession>
<dbReference type="InterPro" id="IPR029058">
    <property type="entry name" value="AB_hydrolase_fold"/>
</dbReference>
<dbReference type="Gene3D" id="3.40.50.1820">
    <property type="entry name" value="alpha/beta hydrolase"/>
    <property type="match status" value="1"/>
</dbReference>
<gene>
    <name evidence="1" type="ORF">PHSY_001869</name>
</gene>
<dbReference type="STRING" id="1305764.R9NZK5"/>
<keyword evidence="2" id="KW-1185">Reference proteome</keyword>
<dbReference type="HOGENOM" id="CLU_1050224_0_0_1"/>
<proteinExistence type="predicted"/>
<name>R9NZK5_PSEHS</name>
<dbReference type="PANTHER" id="PTHR35560">
    <property type="entry name" value="BLL0132 PROTEIN"/>
    <property type="match status" value="1"/>
</dbReference>
<protein>
    <submittedName>
        <fullName evidence="1">Uncharacterized protein</fullName>
    </submittedName>
</protein>
<dbReference type="PANTHER" id="PTHR35560:SF3">
    <property type="entry name" value="PEPTIDASE S9 PROLYL OLIGOPEPTIDASE CATALYTIC DOMAIN-CONTAINING PROTEIN"/>
    <property type="match status" value="1"/>
</dbReference>